<feature type="coiled-coil region" evidence="4">
    <location>
        <begin position="226"/>
        <end position="253"/>
    </location>
</feature>
<keyword evidence="3" id="KW-0747">Spliceosome</keyword>
<evidence type="ECO:0000256" key="3">
    <source>
        <dbReference type="RuleBase" id="RU367140"/>
    </source>
</evidence>
<evidence type="ECO:0000313" key="8">
    <source>
        <dbReference type="Proteomes" id="UP001497383"/>
    </source>
</evidence>
<evidence type="ECO:0000256" key="1">
    <source>
        <dbReference type="ARBA" id="ARBA00010197"/>
    </source>
</evidence>
<comment type="subcellular location">
    <subcellularLocation>
        <location evidence="3">Nucleus</location>
    </subcellularLocation>
</comment>
<organism evidence="7 8">
    <name type="scientific">Lodderomyces beijingensis</name>
    <dbReference type="NCBI Taxonomy" id="1775926"/>
    <lineage>
        <taxon>Eukaryota</taxon>
        <taxon>Fungi</taxon>
        <taxon>Dikarya</taxon>
        <taxon>Ascomycota</taxon>
        <taxon>Saccharomycotina</taxon>
        <taxon>Pichiomycetes</taxon>
        <taxon>Debaryomycetaceae</taxon>
        <taxon>Candida/Lodderomyces clade</taxon>
        <taxon>Lodderomyces</taxon>
    </lineage>
</organism>
<dbReference type="Pfam" id="PF02731">
    <property type="entry name" value="SKIP_SNW"/>
    <property type="match status" value="1"/>
</dbReference>
<dbReference type="PANTHER" id="PTHR12096">
    <property type="entry name" value="NUCLEAR PROTEIN SKIP-RELATED"/>
    <property type="match status" value="1"/>
</dbReference>
<gene>
    <name evidence="7" type="ORF">LODBEIA_P42010</name>
</gene>
<feature type="region of interest" description="Disordered" evidence="5">
    <location>
        <begin position="118"/>
        <end position="145"/>
    </location>
</feature>
<evidence type="ECO:0000256" key="4">
    <source>
        <dbReference type="SAM" id="Coils"/>
    </source>
</evidence>
<keyword evidence="3" id="KW-0508">mRNA splicing</keyword>
<reference evidence="7 8" key="1">
    <citation type="submission" date="2024-03" db="EMBL/GenBank/DDBJ databases">
        <authorList>
            <person name="Brejova B."/>
        </authorList>
    </citation>
    <scope>NUCLEOTIDE SEQUENCE [LARGE SCALE GENOMIC DNA]</scope>
    <source>
        <strain evidence="7 8">CBS 14171</strain>
    </source>
</reference>
<protein>
    <recommendedName>
        <fullName evidence="2 3">Pre-mRNA-processing protein 45</fullName>
    </recommendedName>
</protein>
<evidence type="ECO:0000256" key="2">
    <source>
        <dbReference type="ARBA" id="ARBA00022160"/>
    </source>
</evidence>
<keyword evidence="4" id="KW-0175">Coiled coil</keyword>
<feature type="domain" description="SKI-interacting protein SKIP SNW" evidence="6">
    <location>
        <begin position="117"/>
        <end position="263"/>
    </location>
</feature>
<dbReference type="Proteomes" id="UP001497383">
    <property type="component" value="Chromosome 5"/>
</dbReference>
<keyword evidence="8" id="KW-1185">Reference proteome</keyword>
<evidence type="ECO:0000259" key="6">
    <source>
        <dbReference type="Pfam" id="PF02731"/>
    </source>
</evidence>
<name>A0ABP0ZUK9_9ASCO</name>
<dbReference type="InterPro" id="IPR004015">
    <property type="entry name" value="SKI-int_prot_SKIP_SNW-dom"/>
</dbReference>
<dbReference type="InterPro" id="IPR017862">
    <property type="entry name" value="SKI-int_prot_SKIP"/>
</dbReference>
<feature type="compositionally biased region" description="Basic residues" evidence="5">
    <location>
        <begin position="124"/>
        <end position="133"/>
    </location>
</feature>
<evidence type="ECO:0000256" key="5">
    <source>
        <dbReference type="SAM" id="MobiDB-lite"/>
    </source>
</evidence>
<keyword evidence="3" id="KW-0507">mRNA processing</keyword>
<proteinExistence type="inferred from homology"/>
<evidence type="ECO:0000313" key="7">
    <source>
        <dbReference type="EMBL" id="CAK9440101.1"/>
    </source>
</evidence>
<comment type="subunit">
    <text evidence="3">Associated with the spliceosome.</text>
</comment>
<accession>A0ABP0ZUK9</accession>
<dbReference type="RefSeq" id="XP_066831139.1">
    <property type="nucleotide sequence ID" value="XM_066974397.1"/>
</dbReference>
<comment type="similarity">
    <text evidence="1 3">Belongs to the SNW family.</text>
</comment>
<dbReference type="GeneID" id="92209397"/>
<comment type="function">
    <text evidence="3">Involved in pre-mRNA splicing.</text>
</comment>
<keyword evidence="3" id="KW-0539">Nucleus</keyword>
<dbReference type="EMBL" id="OZ022409">
    <property type="protein sequence ID" value="CAK9440101.1"/>
    <property type="molecule type" value="Genomic_DNA"/>
</dbReference>
<sequence>MLTTLLPKPKHAEYISPEPILSRITTTHHHPNHHQKNTQILTTSKLTETHHTQYDSTIPLKRRFPNLIHNFPRPEPDHDVIEATKRTFELKLSPPAPSPHKAGTTYVANDGRTKIYTEDPMLPPKHKLSKNRHERPSAPTPILKIDDASSGAKLSKEERAQWDVPAAISNWKNNHGFVIGLDKRMMGSKRVREVEAEEEDKAGEEMINVEKLSALNRALNDADATARREIQVRNEMRAERDRLEAEERQARIREIARRNKRRRY</sequence>